<dbReference type="GO" id="GO:0003993">
    <property type="term" value="F:acid phosphatase activity"/>
    <property type="evidence" value="ECO:0007669"/>
    <property type="project" value="UniProtKB-EC"/>
</dbReference>
<dbReference type="InterPro" id="IPR029033">
    <property type="entry name" value="His_PPase_superfam"/>
</dbReference>
<dbReference type="RefSeq" id="XP_026738505.1">
    <property type="nucleotide sequence ID" value="XM_026882704.1"/>
</dbReference>
<evidence type="ECO:0000256" key="4">
    <source>
        <dbReference type="ARBA" id="ARBA00022729"/>
    </source>
</evidence>
<proteinExistence type="inferred from homology"/>
<dbReference type="Pfam" id="PF00328">
    <property type="entry name" value="His_Phos_2"/>
    <property type="match status" value="1"/>
</dbReference>
<dbReference type="EC" id="3.1.3.2" evidence="3"/>
<feature type="chain" id="PRO_5028903668" description="acid phosphatase" evidence="8">
    <location>
        <begin position="18"/>
        <end position="389"/>
    </location>
</feature>
<sequence>MELVLVLVVALVGGVWGEDQPPVRAEPVQLPDENPLADTEILLAFVIFRHGDRTPDQEELDLFPSDKHVSSNIFFPFGKKALTNKGKQRAYLVGKYLRERYDGLISKLYLPDEITVRTTDYERTQMTALAALAGLYPPSPAQQWHPSLDWQPIPYDTPPADRDDLLYWYNCPVYLKLRDKSYELPNVKKQIDPYRPLFEFLSNKTGTNVTKPEEVFFIDNLFQTLSNVGVDPPKWAQEVMPQIREVTRLEYATQFHNADLVRIATGVLMQDILNITSGVVYDNKEREPKLYLYSAHENNVAALMSASRVYQTHQPSYGATFSLELRRNKTTGDFGISAVYAPDAGGPGLALPIEGCQDQVFCEFDKFAALMQDVIWTQADMDKACRAPL</sequence>
<accession>A0A7E5WCS1</accession>
<dbReference type="Gene3D" id="3.40.50.1240">
    <property type="entry name" value="Phosphoglycerate mutase-like"/>
    <property type="match status" value="1"/>
</dbReference>
<dbReference type="InParanoid" id="A0A7E5WCS1"/>
<evidence type="ECO:0000256" key="1">
    <source>
        <dbReference type="ARBA" id="ARBA00000032"/>
    </source>
</evidence>
<dbReference type="Proteomes" id="UP000322000">
    <property type="component" value="Chromosome 15"/>
</dbReference>
<dbReference type="InterPro" id="IPR000560">
    <property type="entry name" value="His_Pase_clade-2"/>
</dbReference>
<gene>
    <name evidence="10" type="primary">LOC113501521</name>
</gene>
<feature type="signal peptide" evidence="8">
    <location>
        <begin position="1"/>
        <end position="17"/>
    </location>
</feature>
<evidence type="ECO:0000313" key="10">
    <source>
        <dbReference type="RefSeq" id="XP_026738505.1"/>
    </source>
</evidence>
<evidence type="ECO:0000256" key="6">
    <source>
        <dbReference type="ARBA" id="ARBA00023157"/>
    </source>
</evidence>
<dbReference type="PANTHER" id="PTHR11567:SF211">
    <property type="entry name" value="PROSTATIC ACID PHOSPHATASE"/>
    <property type="match status" value="1"/>
</dbReference>
<dbReference type="InterPro" id="IPR033379">
    <property type="entry name" value="Acid_Pase_AS"/>
</dbReference>
<reference evidence="10" key="1">
    <citation type="submission" date="2025-08" db="UniProtKB">
        <authorList>
            <consortium name="RefSeq"/>
        </authorList>
    </citation>
    <scope>IDENTIFICATION</scope>
</reference>
<evidence type="ECO:0000256" key="3">
    <source>
        <dbReference type="ARBA" id="ARBA00012646"/>
    </source>
</evidence>
<evidence type="ECO:0000256" key="2">
    <source>
        <dbReference type="ARBA" id="ARBA00005375"/>
    </source>
</evidence>
<dbReference type="InterPro" id="IPR050645">
    <property type="entry name" value="Histidine_acid_phosphatase"/>
</dbReference>
<dbReference type="PROSITE" id="PS00616">
    <property type="entry name" value="HIS_ACID_PHOSPHAT_1"/>
    <property type="match status" value="1"/>
</dbReference>
<evidence type="ECO:0000313" key="9">
    <source>
        <dbReference type="Proteomes" id="UP000322000"/>
    </source>
</evidence>
<comment type="catalytic activity">
    <reaction evidence="1">
        <text>a phosphate monoester + H2O = an alcohol + phosphate</text>
        <dbReference type="Rhea" id="RHEA:15017"/>
        <dbReference type="ChEBI" id="CHEBI:15377"/>
        <dbReference type="ChEBI" id="CHEBI:30879"/>
        <dbReference type="ChEBI" id="CHEBI:43474"/>
        <dbReference type="ChEBI" id="CHEBI:67140"/>
        <dbReference type="EC" id="3.1.3.2"/>
    </reaction>
</comment>
<keyword evidence="6" id="KW-1015">Disulfide bond</keyword>
<dbReference type="GeneID" id="113501521"/>
<protein>
    <recommendedName>
        <fullName evidence="3">acid phosphatase</fullName>
        <ecNumber evidence="3">3.1.3.2</ecNumber>
    </recommendedName>
</protein>
<evidence type="ECO:0000256" key="7">
    <source>
        <dbReference type="ARBA" id="ARBA00023180"/>
    </source>
</evidence>
<evidence type="ECO:0000256" key="8">
    <source>
        <dbReference type="SAM" id="SignalP"/>
    </source>
</evidence>
<comment type="similarity">
    <text evidence="2">Belongs to the histidine acid phosphatase family.</text>
</comment>
<organism evidence="9 10">
    <name type="scientific">Trichoplusia ni</name>
    <name type="common">Cabbage looper</name>
    <dbReference type="NCBI Taxonomy" id="7111"/>
    <lineage>
        <taxon>Eukaryota</taxon>
        <taxon>Metazoa</taxon>
        <taxon>Ecdysozoa</taxon>
        <taxon>Arthropoda</taxon>
        <taxon>Hexapoda</taxon>
        <taxon>Insecta</taxon>
        <taxon>Pterygota</taxon>
        <taxon>Neoptera</taxon>
        <taxon>Endopterygota</taxon>
        <taxon>Lepidoptera</taxon>
        <taxon>Glossata</taxon>
        <taxon>Ditrysia</taxon>
        <taxon>Noctuoidea</taxon>
        <taxon>Noctuidae</taxon>
        <taxon>Plusiinae</taxon>
        <taxon>Trichoplusia</taxon>
    </lineage>
</organism>
<keyword evidence="7" id="KW-0325">Glycoprotein</keyword>
<keyword evidence="4 8" id="KW-0732">Signal</keyword>
<dbReference type="CDD" id="cd07061">
    <property type="entry name" value="HP_HAP_like"/>
    <property type="match status" value="1"/>
</dbReference>
<keyword evidence="9" id="KW-1185">Reference proteome</keyword>
<evidence type="ECO:0000256" key="5">
    <source>
        <dbReference type="ARBA" id="ARBA00022801"/>
    </source>
</evidence>
<dbReference type="PANTHER" id="PTHR11567">
    <property type="entry name" value="ACID PHOSPHATASE-RELATED"/>
    <property type="match status" value="1"/>
</dbReference>
<name>A0A7E5WCS1_TRINI</name>
<dbReference type="SUPFAM" id="SSF53254">
    <property type="entry name" value="Phosphoglycerate mutase-like"/>
    <property type="match status" value="1"/>
</dbReference>
<dbReference type="OrthoDB" id="10257284at2759"/>
<keyword evidence="5" id="KW-0378">Hydrolase</keyword>
<dbReference type="KEGG" id="tnl:113501521"/>
<dbReference type="AlphaFoldDB" id="A0A7E5WCS1"/>